<gene>
    <name evidence="4" type="ORF">AQUCO_04500174v1</name>
</gene>
<organism evidence="4 5">
    <name type="scientific">Aquilegia coerulea</name>
    <name type="common">Rocky mountain columbine</name>
    <dbReference type="NCBI Taxonomy" id="218851"/>
    <lineage>
        <taxon>Eukaryota</taxon>
        <taxon>Viridiplantae</taxon>
        <taxon>Streptophyta</taxon>
        <taxon>Embryophyta</taxon>
        <taxon>Tracheophyta</taxon>
        <taxon>Spermatophyta</taxon>
        <taxon>Magnoliopsida</taxon>
        <taxon>Ranunculales</taxon>
        <taxon>Ranunculaceae</taxon>
        <taxon>Thalictroideae</taxon>
        <taxon>Aquilegia</taxon>
    </lineage>
</organism>
<dbReference type="OrthoDB" id="1922539at2759"/>
<dbReference type="InterPro" id="IPR040265">
    <property type="entry name" value="CHUP1/IPGA1-like"/>
</dbReference>
<evidence type="ECO:0000313" key="5">
    <source>
        <dbReference type="Proteomes" id="UP000230069"/>
    </source>
</evidence>
<name>A0A2G5CM58_AQUCA</name>
<keyword evidence="1 2" id="KW-0175">Coiled coil</keyword>
<proteinExistence type="predicted"/>
<feature type="compositionally biased region" description="Pro residues" evidence="3">
    <location>
        <begin position="137"/>
        <end position="149"/>
    </location>
</feature>
<dbReference type="InParanoid" id="A0A2G5CM58"/>
<feature type="region of interest" description="Disordered" evidence="3">
    <location>
        <begin position="97"/>
        <end position="154"/>
    </location>
</feature>
<evidence type="ECO:0000256" key="3">
    <source>
        <dbReference type="SAM" id="MobiDB-lite"/>
    </source>
</evidence>
<dbReference type="PANTHER" id="PTHR31342">
    <property type="entry name" value="PROTEIN CHUP1, CHLOROPLASTIC"/>
    <property type="match status" value="1"/>
</dbReference>
<feature type="coiled-coil region" evidence="2">
    <location>
        <begin position="17"/>
        <end position="51"/>
    </location>
</feature>
<dbReference type="AlphaFoldDB" id="A0A2G5CM58"/>
<protein>
    <recommendedName>
        <fullName evidence="6">Protein CHUP1, chloroplastic</fullName>
    </recommendedName>
</protein>
<evidence type="ECO:0000256" key="1">
    <source>
        <dbReference type="ARBA" id="ARBA00023054"/>
    </source>
</evidence>
<accession>A0A2G5CM58</accession>
<evidence type="ECO:0000256" key="2">
    <source>
        <dbReference type="SAM" id="Coils"/>
    </source>
</evidence>
<reference evidence="4 5" key="1">
    <citation type="submission" date="2017-09" db="EMBL/GenBank/DDBJ databases">
        <title>WGS assembly of Aquilegia coerulea Goldsmith.</title>
        <authorList>
            <person name="Hodges S."/>
            <person name="Kramer E."/>
            <person name="Nordborg M."/>
            <person name="Tomkins J."/>
            <person name="Borevitz J."/>
            <person name="Derieg N."/>
            <person name="Yan J."/>
            <person name="Mihaltcheva S."/>
            <person name="Hayes R.D."/>
            <person name="Rokhsar D."/>
        </authorList>
    </citation>
    <scope>NUCLEOTIDE SEQUENCE [LARGE SCALE GENOMIC DNA]</scope>
    <source>
        <strain evidence="5">cv. Goldsmith</strain>
    </source>
</reference>
<dbReference type="GO" id="GO:0072699">
    <property type="term" value="P:protein localization to cortical microtubule cytoskeleton"/>
    <property type="evidence" value="ECO:0007669"/>
    <property type="project" value="TreeGrafter"/>
</dbReference>
<dbReference type="Proteomes" id="UP000230069">
    <property type="component" value="Unassembled WGS sequence"/>
</dbReference>
<dbReference type="PANTHER" id="PTHR31342:SF48">
    <property type="entry name" value="CHUP1-LIKE PROTEIN"/>
    <property type="match status" value="1"/>
</dbReference>
<dbReference type="STRING" id="218851.A0A2G5CM58"/>
<dbReference type="GO" id="GO:0055028">
    <property type="term" value="C:cortical microtubule"/>
    <property type="evidence" value="ECO:0007669"/>
    <property type="project" value="TreeGrafter"/>
</dbReference>
<feature type="compositionally biased region" description="Basic and acidic residues" evidence="3">
    <location>
        <begin position="97"/>
        <end position="109"/>
    </location>
</feature>
<keyword evidence="5" id="KW-1185">Reference proteome</keyword>
<evidence type="ECO:0008006" key="6">
    <source>
        <dbReference type="Google" id="ProtNLM"/>
    </source>
</evidence>
<sequence>MLSDEDDPDFIAIKEKLKTSLQRLFYLEKENEQLKEEVAQLKAKVRSNKIAQNIGKHSVLLRKKLITGNNIGTDYQKQIVESQISEDCPAVEKLICRPDPPETTQKMEEQTLVPKPPPRPIPDLSVKENERNGRPAIGPPPPPPPPPPSKFSAGSANVVRRVPGVMEFYHSLTRKDSRIDSNTSIAGVQIAANARNMIGEIENRSRYLMAIKSDVETQGDLIRFLTKEVVNATFKDIADVEALVKWLDRELSYLVDERAVLKHFPEWPEQKADAMREAAFSYRDLFNLKSEVASFKDNPKEPLSLALKRMQALQDRLERSVHNIQRTRDSVSKRYRGFQIPCEWMLETGMISQLKLSSVRLVKEYMRRVTSELHAKEPTQREDLILQGARFAFRVHQFAGGFDTEAIHAFEELRKIDTGQNEQLQHHIISTKMLC</sequence>
<dbReference type="EMBL" id="KZ305062">
    <property type="protein sequence ID" value="PIA32385.1"/>
    <property type="molecule type" value="Genomic_DNA"/>
</dbReference>
<evidence type="ECO:0000313" key="4">
    <source>
        <dbReference type="EMBL" id="PIA32385.1"/>
    </source>
</evidence>